<reference evidence="1" key="1">
    <citation type="submission" date="2022-12" db="EMBL/GenBank/DDBJ databases">
        <title>Jiella pelagia sp. nov., isolated from phosphonate enriched culture of Northwest Pacific surface seawater.</title>
        <authorList>
            <person name="Shin D.Y."/>
            <person name="Hwang C.Y."/>
        </authorList>
    </citation>
    <scope>NUCLEOTIDE SEQUENCE</scope>
    <source>
        <strain evidence="1">HL-NP1</strain>
    </source>
</reference>
<gene>
    <name evidence="1" type="ORF">OH818_09950</name>
</gene>
<proteinExistence type="predicted"/>
<dbReference type="Proteomes" id="UP001164020">
    <property type="component" value="Chromosome"/>
</dbReference>
<keyword evidence="2" id="KW-1185">Reference proteome</keyword>
<name>A0ABY7C3Q0_9HYPH</name>
<dbReference type="RefSeq" id="WP_268882843.1">
    <property type="nucleotide sequence ID" value="NZ_CP114029.1"/>
</dbReference>
<organism evidence="1 2">
    <name type="scientific">Jiella pelagia</name>
    <dbReference type="NCBI Taxonomy" id="2986949"/>
    <lineage>
        <taxon>Bacteria</taxon>
        <taxon>Pseudomonadati</taxon>
        <taxon>Pseudomonadota</taxon>
        <taxon>Alphaproteobacteria</taxon>
        <taxon>Hyphomicrobiales</taxon>
        <taxon>Aurantimonadaceae</taxon>
        <taxon>Jiella</taxon>
    </lineage>
</organism>
<evidence type="ECO:0000313" key="2">
    <source>
        <dbReference type="Proteomes" id="UP001164020"/>
    </source>
</evidence>
<evidence type="ECO:0000313" key="1">
    <source>
        <dbReference type="EMBL" id="WAP70361.1"/>
    </source>
</evidence>
<accession>A0ABY7C3Q0</accession>
<protein>
    <submittedName>
        <fullName evidence="1">Uncharacterized protein</fullName>
    </submittedName>
</protein>
<sequence>MSCFILFNDRGVLADVCLATARALVIRKRAKAGDRRSIRTVGRRPAAVVAT</sequence>
<dbReference type="EMBL" id="CP114029">
    <property type="protein sequence ID" value="WAP70361.1"/>
    <property type="molecule type" value="Genomic_DNA"/>
</dbReference>